<dbReference type="InParanoid" id="A0A6J2Y3Y3"/>
<proteinExistence type="predicted"/>
<protein>
    <submittedName>
        <fullName evidence="3">Uncharacterized protein LOC115883463</fullName>
    </submittedName>
</protein>
<gene>
    <name evidence="3" type="primary">LOC115883463</name>
</gene>
<dbReference type="Proteomes" id="UP000504635">
    <property type="component" value="Unplaced"/>
</dbReference>
<keyword evidence="1" id="KW-0812">Transmembrane</keyword>
<evidence type="ECO:0000256" key="1">
    <source>
        <dbReference type="SAM" id="Phobius"/>
    </source>
</evidence>
<keyword evidence="1" id="KW-0472">Membrane</keyword>
<reference evidence="3" key="1">
    <citation type="submission" date="2025-08" db="UniProtKB">
        <authorList>
            <consortium name="RefSeq"/>
        </authorList>
    </citation>
    <scope>IDENTIFICATION</scope>
    <source>
        <tissue evidence="3">Gonads</tissue>
    </source>
</reference>
<evidence type="ECO:0000313" key="3">
    <source>
        <dbReference type="RefSeq" id="XP_030757710.1"/>
    </source>
</evidence>
<dbReference type="OrthoDB" id="10059103at2759"/>
<dbReference type="AlphaFoldDB" id="A0A6J2Y3Y3"/>
<dbReference type="KEGG" id="soy:115883463"/>
<accession>A0A6J2Y3Y3</accession>
<dbReference type="RefSeq" id="XP_030757710.1">
    <property type="nucleotide sequence ID" value="XM_030901850.1"/>
</dbReference>
<organism evidence="2 3">
    <name type="scientific">Sitophilus oryzae</name>
    <name type="common">Rice weevil</name>
    <name type="synonym">Curculio oryzae</name>
    <dbReference type="NCBI Taxonomy" id="7048"/>
    <lineage>
        <taxon>Eukaryota</taxon>
        <taxon>Metazoa</taxon>
        <taxon>Ecdysozoa</taxon>
        <taxon>Arthropoda</taxon>
        <taxon>Hexapoda</taxon>
        <taxon>Insecta</taxon>
        <taxon>Pterygota</taxon>
        <taxon>Neoptera</taxon>
        <taxon>Endopterygota</taxon>
        <taxon>Coleoptera</taxon>
        <taxon>Polyphaga</taxon>
        <taxon>Cucujiformia</taxon>
        <taxon>Curculionidae</taxon>
        <taxon>Dryophthorinae</taxon>
        <taxon>Sitophilus</taxon>
    </lineage>
</organism>
<keyword evidence="1" id="KW-1133">Transmembrane helix</keyword>
<evidence type="ECO:0000313" key="2">
    <source>
        <dbReference type="Proteomes" id="UP000504635"/>
    </source>
</evidence>
<dbReference type="GeneID" id="115883463"/>
<sequence>MTLNRKPTYTFTDLNKDLNDLYVYLKKEKYTEKEIKNLMLPLTSKLTEENKTLLKILHSCLIFFLVLAVIYFFTYWDKFYWNLTALTRIFLIKILNLYDWRYLKNEMCLIDKNLFQNKAIFQQELAFECDLCESVQNLDEIVYNYEDIDSDFIERLLKLDRPILIRGGIEHWTQHSPEDFVNILTSDVDFSTSVPCKLSSNIFSSREDSTEAKSLIFKTSFFESFFLHFQNCEKRAVRVFRNITSRPDIVPDVMSPVTLNWLLWSKNYNVSKFKPIDLVEKYTMIGQIFGGIVLKLIPRKNCKEICAVLEVPLYENEFILFSSLWDVEYKPFGKGENLGAVLEIKG</sequence>
<name>A0A6J2Y3Y3_SITOR</name>
<keyword evidence="2" id="KW-1185">Reference proteome</keyword>
<feature type="transmembrane region" description="Helical" evidence="1">
    <location>
        <begin position="53"/>
        <end position="73"/>
    </location>
</feature>